<feature type="compositionally biased region" description="Polar residues" evidence="1">
    <location>
        <begin position="418"/>
        <end position="428"/>
    </location>
</feature>
<proteinExistence type="predicted"/>
<gene>
    <name evidence="2" type="ORF">KIH74_18985</name>
</gene>
<feature type="compositionally biased region" description="Polar residues" evidence="1">
    <location>
        <begin position="377"/>
        <end position="389"/>
    </location>
</feature>
<accession>A0ABS5TIV3</accession>
<feature type="region of interest" description="Disordered" evidence="1">
    <location>
        <begin position="223"/>
        <end position="469"/>
    </location>
</feature>
<evidence type="ECO:0000313" key="3">
    <source>
        <dbReference type="Proteomes" id="UP001197247"/>
    </source>
</evidence>
<name>A0ABS5TIV3_9ACTN</name>
<sequence>MARLLIVSRSLALGMRLTDLHDVEEHSADELEQGLPDVEGFEVLVLDVGDPVLAVNTVNSLREDDQAIPVMLISGYQPEWEQVEAQQVEGVHVVPLPITRQALVRGVAVLLDEDPESITVEPTGAMPVVASASVTSVADAGATEDDDPDATVKTPLPAVVVAEPSTEDDEKPAKAQPSAGSAAGSGSVAAEPAAASPGPADVAAAKAVQQAAVQAKVRKAAEQVAKSAKKKPASSSASASVAKTGQSRPSPRKPDGQQTSAGQPAASKPEARRPAAQQPAAQEPGAGKTAAPTPGPAAQKPVQLATGAQAPGPQQPPLGPATGRLGQQIAARRAGQGPQHDRARRPGPPATQAIEVTSSQVAGLSYSSPVARPFSEQPPTGQFPLSNRAVQGGPPAPPAPPARPVSRWQRGNIAPETGSISLESSNIAANRRSQRLGDRPRKLQRRANPADATPGTPGRGLVTDPLGPRTDPYGLPMASALERRLDAEASALITPPGALDGQLDGRAVLRTADLIRALYERSGELYGVSDTSQILADDLVERSGSEAAAVLVPDGEIWRVSGGVGLRPAERRLELPDSHWLVAEIGSGRAVLIDDTDIVRQQLAGAPLAAWHHLLAVPVPDVRVIVVLARDEDGGAFTEADLSTVYPAVRESSVLLAQAIETRRLARALAPLREPEPER</sequence>
<dbReference type="EMBL" id="JAHBAY010000007">
    <property type="protein sequence ID" value="MBT0771032.1"/>
    <property type="molecule type" value="Genomic_DNA"/>
</dbReference>
<feature type="region of interest" description="Disordered" evidence="1">
    <location>
        <begin position="163"/>
        <end position="197"/>
    </location>
</feature>
<dbReference type="Proteomes" id="UP001197247">
    <property type="component" value="Unassembled WGS sequence"/>
</dbReference>
<comment type="caution">
    <text evidence="2">The sequence shown here is derived from an EMBL/GenBank/DDBJ whole genome shotgun (WGS) entry which is preliminary data.</text>
</comment>
<reference evidence="2 3" key="1">
    <citation type="submission" date="2021-05" db="EMBL/GenBank/DDBJ databases">
        <title>Kineosporia and Streptomyces sp. nov. two new marine actinobacteria isolated from Coral.</title>
        <authorList>
            <person name="Buangrab K."/>
            <person name="Sutthacheep M."/>
            <person name="Yeemin T."/>
            <person name="Harunari E."/>
            <person name="Igarashi Y."/>
            <person name="Kanchanasin P."/>
            <person name="Tanasupawat S."/>
            <person name="Phongsopitanun W."/>
        </authorList>
    </citation>
    <scope>NUCLEOTIDE SEQUENCE [LARGE SCALE GENOMIC DNA]</scope>
    <source>
        <strain evidence="2 3">J2-2</strain>
    </source>
</reference>
<feature type="compositionally biased region" description="Low complexity" evidence="1">
    <location>
        <begin position="274"/>
        <end position="312"/>
    </location>
</feature>
<organism evidence="2 3">
    <name type="scientific">Kineosporia corallincola</name>
    <dbReference type="NCBI Taxonomy" id="2835133"/>
    <lineage>
        <taxon>Bacteria</taxon>
        <taxon>Bacillati</taxon>
        <taxon>Actinomycetota</taxon>
        <taxon>Actinomycetes</taxon>
        <taxon>Kineosporiales</taxon>
        <taxon>Kineosporiaceae</taxon>
        <taxon>Kineosporia</taxon>
    </lineage>
</organism>
<keyword evidence="3" id="KW-1185">Reference proteome</keyword>
<evidence type="ECO:0000313" key="2">
    <source>
        <dbReference type="EMBL" id="MBT0771032.1"/>
    </source>
</evidence>
<feature type="compositionally biased region" description="Pro residues" evidence="1">
    <location>
        <begin position="394"/>
        <end position="403"/>
    </location>
</feature>
<evidence type="ECO:0008006" key="4">
    <source>
        <dbReference type="Google" id="ProtNLM"/>
    </source>
</evidence>
<protein>
    <recommendedName>
        <fullName evidence="4">GAF domain-containing protein</fullName>
    </recommendedName>
</protein>
<feature type="compositionally biased region" description="Low complexity" evidence="1">
    <location>
        <begin position="233"/>
        <end position="243"/>
    </location>
</feature>
<dbReference type="RefSeq" id="WP_214157308.1">
    <property type="nucleotide sequence ID" value="NZ_JAHBAY010000007.1"/>
</dbReference>
<evidence type="ECO:0000256" key="1">
    <source>
        <dbReference type="SAM" id="MobiDB-lite"/>
    </source>
</evidence>
<feature type="compositionally biased region" description="Low complexity" evidence="1">
    <location>
        <begin position="174"/>
        <end position="197"/>
    </location>
</feature>
<feature type="compositionally biased region" description="Polar residues" evidence="1">
    <location>
        <begin position="354"/>
        <end position="368"/>
    </location>
</feature>